<organism evidence="2">
    <name type="scientific">uncultured Gemmatimonadota bacterium</name>
    <dbReference type="NCBI Taxonomy" id="203437"/>
    <lineage>
        <taxon>Bacteria</taxon>
        <taxon>Pseudomonadati</taxon>
        <taxon>Gemmatimonadota</taxon>
        <taxon>environmental samples</taxon>
    </lineage>
</organism>
<evidence type="ECO:0000313" key="2">
    <source>
        <dbReference type="EMBL" id="CAA9295634.1"/>
    </source>
</evidence>
<reference evidence="2" key="1">
    <citation type="submission" date="2020-02" db="EMBL/GenBank/DDBJ databases">
        <authorList>
            <person name="Meier V. D."/>
        </authorList>
    </citation>
    <scope>NUCLEOTIDE SEQUENCE</scope>
    <source>
        <strain evidence="2">AVDCRST_MAG89</strain>
    </source>
</reference>
<name>A0A6J4K4I8_9BACT</name>
<gene>
    <name evidence="2" type="ORF">AVDCRST_MAG89-115</name>
</gene>
<dbReference type="EMBL" id="CADCTV010000027">
    <property type="protein sequence ID" value="CAA9295634.1"/>
    <property type="molecule type" value="Genomic_DNA"/>
</dbReference>
<evidence type="ECO:0000256" key="1">
    <source>
        <dbReference type="SAM" id="MobiDB-lite"/>
    </source>
</evidence>
<feature type="non-terminal residue" evidence="2">
    <location>
        <position position="1"/>
    </location>
</feature>
<proteinExistence type="predicted"/>
<sequence>ERRPTAVPGGGAGAHEIRGGGAHVNLVDGHHRPDRRRHREAHHAGARPGRHHRHHPAGHRRLAGGRHAVRRARQPGGPHRFGRGRADPAGAVPAGRGPPPHPRL</sequence>
<dbReference type="AlphaFoldDB" id="A0A6J4K4I8"/>
<feature type="region of interest" description="Disordered" evidence="1">
    <location>
        <begin position="1"/>
        <end position="104"/>
    </location>
</feature>
<protein>
    <submittedName>
        <fullName evidence="2">Uncharacterized protein</fullName>
    </submittedName>
</protein>
<accession>A0A6J4K4I8</accession>
<feature type="non-terminal residue" evidence="2">
    <location>
        <position position="104"/>
    </location>
</feature>
<feature type="compositionally biased region" description="Basic residues" evidence="1">
    <location>
        <begin position="32"/>
        <end position="73"/>
    </location>
</feature>